<evidence type="ECO:0000313" key="5">
    <source>
        <dbReference type="EMBL" id="MDT7041175.1"/>
    </source>
</evidence>
<name>A0ABU3K446_9BACT</name>
<evidence type="ECO:0000259" key="4">
    <source>
        <dbReference type="PROSITE" id="PS50106"/>
    </source>
</evidence>
<dbReference type="PANTHER" id="PTHR43343">
    <property type="entry name" value="PEPTIDASE S12"/>
    <property type="match status" value="1"/>
</dbReference>
<dbReference type="PROSITE" id="PS50106">
    <property type="entry name" value="PDZ"/>
    <property type="match status" value="1"/>
</dbReference>
<dbReference type="PANTHER" id="PTHR43343:SF3">
    <property type="entry name" value="PROTEASE DO-LIKE 8, CHLOROPLASTIC"/>
    <property type="match status" value="1"/>
</dbReference>
<feature type="domain" description="PDZ" evidence="4">
    <location>
        <begin position="212"/>
        <end position="283"/>
    </location>
</feature>
<dbReference type="SUPFAM" id="SSF50156">
    <property type="entry name" value="PDZ domain-like"/>
    <property type="match status" value="1"/>
</dbReference>
<accession>A0ABU3K446</accession>
<evidence type="ECO:0000256" key="3">
    <source>
        <dbReference type="ARBA" id="ARBA00022801"/>
    </source>
</evidence>
<proteinExistence type="inferred from homology"/>
<dbReference type="InterPro" id="IPR009003">
    <property type="entry name" value="Peptidase_S1_PA"/>
</dbReference>
<evidence type="ECO:0000313" key="6">
    <source>
        <dbReference type="Proteomes" id="UP001250932"/>
    </source>
</evidence>
<reference evidence="5 6" key="1">
    <citation type="journal article" date="2023" name="ISME J.">
        <title>Cultivation and genomic characterization of novel and ubiquitous marine nitrite-oxidizing bacteria from the Nitrospirales.</title>
        <authorList>
            <person name="Mueller A.J."/>
            <person name="Daebeler A."/>
            <person name="Herbold C.W."/>
            <person name="Kirkegaard R.H."/>
            <person name="Daims H."/>
        </authorList>
    </citation>
    <scope>NUCLEOTIDE SEQUENCE [LARGE SCALE GENOMIC DNA]</scope>
    <source>
        <strain evidence="5 6">EB</strain>
    </source>
</reference>
<dbReference type="InterPro" id="IPR036034">
    <property type="entry name" value="PDZ_sf"/>
</dbReference>
<dbReference type="SUPFAM" id="SSF50494">
    <property type="entry name" value="Trypsin-like serine proteases"/>
    <property type="match status" value="1"/>
</dbReference>
<dbReference type="InterPro" id="IPR001478">
    <property type="entry name" value="PDZ"/>
</dbReference>
<dbReference type="EMBL" id="JAQOUE010000001">
    <property type="protein sequence ID" value="MDT7041175.1"/>
    <property type="molecule type" value="Genomic_DNA"/>
</dbReference>
<protein>
    <submittedName>
        <fullName evidence="5">Trypsin-like peptidase domain-containing protein</fullName>
    </submittedName>
</protein>
<gene>
    <name evidence="5" type="ORF">PPG34_02355</name>
</gene>
<dbReference type="Pfam" id="PF13180">
    <property type="entry name" value="PDZ_2"/>
    <property type="match status" value="1"/>
</dbReference>
<dbReference type="SMART" id="SM00228">
    <property type="entry name" value="PDZ"/>
    <property type="match status" value="1"/>
</dbReference>
<keyword evidence="3" id="KW-0378">Hydrolase</keyword>
<keyword evidence="2" id="KW-0645">Protease</keyword>
<dbReference type="Proteomes" id="UP001250932">
    <property type="component" value="Unassembled WGS sequence"/>
</dbReference>
<dbReference type="Pfam" id="PF13365">
    <property type="entry name" value="Trypsin_2"/>
    <property type="match status" value="1"/>
</dbReference>
<dbReference type="Gene3D" id="2.40.10.10">
    <property type="entry name" value="Trypsin-like serine proteases"/>
    <property type="match status" value="2"/>
</dbReference>
<organism evidence="5 6">
    <name type="scientific">Candidatus Nitronereus thalassa</name>
    <dbReference type="NCBI Taxonomy" id="3020898"/>
    <lineage>
        <taxon>Bacteria</taxon>
        <taxon>Pseudomonadati</taxon>
        <taxon>Nitrospirota</taxon>
        <taxon>Nitrospiria</taxon>
        <taxon>Nitrospirales</taxon>
        <taxon>Nitrospiraceae</taxon>
        <taxon>Candidatus Nitronereus</taxon>
    </lineage>
</organism>
<comment type="caution">
    <text evidence="5">The sequence shown here is derived from an EMBL/GenBank/DDBJ whole genome shotgun (WGS) entry which is preliminary data.</text>
</comment>
<dbReference type="InterPro" id="IPR051201">
    <property type="entry name" value="Chloro_Bact_Ser_Proteases"/>
</dbReference>
<dbReference type="InterPro" id="IPR043504">
    <property type="entry name" value="Peptidase_S1_PA_chymotrypsin"/>
</dbReference>
<dbReference type="PRINTS" id="PR00834">
    <property type="entry name" value="PROTEASES2C"/>
</dbReference>
<sequence length="322" mass="34713">MGNDELENISIFERATKSVVFITNTAIRRDIWSLNTFEVPQGSGTGIIWDKQGHIVTNFHVVYGADSIEVVLSDQSTHQAQVVGLDPDHDLAVLRIRTAKEQLIPINIGNSQGLRVGQKVLAIGNPFGLDHTLTTGVVSALDRTIKSMNERTIEGVIQTDAAINPGNSGGPLLDSSGRLIGINTQIVSPSGAYAGIGFAVPVNTITRVTPQLIKFGKLIRPGMGISLIPDSIAARWGIQGLIIAKVEPGSPGEKAGLQSAKETRLGRIQLGDIITKIDQEPVKVFDDLVRILDRHKIGDRITVEVQRKGKPRNVVVELQAIN</sequence>
<dbReference type="Gene3D" id="2.30.42.10">
    <property type="match status" value="1"/>
</dbReference>
<dbReference type="InterPro" id="IPR001940">
    <property type="entry name" value="Peptidase_S1C"/>
</dbReference>
<evidence type="ECO:0000256" key="1">
    <source>
        <dbReference type="ARBA" id="ARBA00010541"/>
    </source>
</evidence>
<keyword evidence="6" id="KW-1185">Reference proteome</keyword>
<comment type="similarity">
    <text evidence="1">Belongs to the peptidase S1C family.</text>
</comment>
<evidence type="ECO:0000256" key="2">
    <source>
        <dbReference type="ARBA" id="ARBA00022670"/>
    </source>
</evidence>